<dbReference type="Proteomes" id="UP000193689">
    <property type="component" value="Unassembled WGS sequence"/>
</dbReference>
<gene>
    <name evidence="1" type="ORF">BCR38DRAFT_471576</name>
</gene>
<evidence type="ECO:0000313" key="2">
    <source>
        <dbReference type="Proteomes" id="UP000193689"/>
    </source>
</evidence>
<dbReference type="EMBL" id="MCFJ01000002">
    <property type="protein sequence ID" value="ORY70239.1"/>
    <property type="molecule type" value="Genomic_DNA"/>
</dbReference>
<dbReference type="GeneID" id="63779079"/>
<dbReference type="InParanoid" id="A0A1Y2EFA5"/>
<name>A0A1Y2EFA5_9PEZI</name>
<evidence type="ECO:0000313" key="1">
    <source>
        <dbReference type="EMBL" id="ORY70239.1"/>
    </source>
</evidence>
<accession>A0A1Y2EFA5</accession>
<keyword evidence="2" id="KW-1185">Reference proteome</keyword>
<proteinExistence type="predicted"/>
<sequence length="115" mass="12315">MEPLCESVAQTNGGTAAMGTPDDKVVIPTVGQTKTQTVLDQVLLAVAMPRRSANTDLVLADKNKFAGGFITCQTFFWVITLGVGHLMIGPAVLSAYSFEYSKCAEEMVEADDIKQ</sequence>
<dbReference type="RefSeq" id="XP_040720189.1">
    <property type="nucleotide sequence ID" value="XM_040862867.1"/>
</dbReference>
<organism evidence="1 2">
    <name type="scientific">Pseudomassariella vexata</name>
    <dbReference type="NCBI Taxonomy" id="1141098"/>
    <lineage>
        <taxon>Eukaryota</taxon>
        <taxon>Fungi</taxon>
        <taxon>Dikarya</taxon>
        <taxon>Ascomycota</taxon>
        <taxon>Pezizomycotina</taxon>
        <taxon>Sordariomycetes</taxon>
        <taxon>Xylariomycetidae</taxon>
        <taxon>Amphisphaeriales</taxon>
        <taxon>Pseudomassariaceae</taxon>
        <taxon>Pseudomassariella</taxon>
    </lineage>
</organism>
<reference evidence="1 2" key="1">
    <citation type="submission" date="2016-07" db="EMBL/GenBank/DDBJ databases">
        <title>Pervasive Adenine N6-methylation of Active Genes in Fungi.</title>
        <authorList>
            <consortium name="DOE Joint Genome Institute"/>
            <person name="Mondo S.J."/>
            <person name="Dannebaum R.O."/>
            <person name="Kuo R.C."/>
            <person name="Labutti K."/>
            <person name="Haridas S."/>
            <person name="Kuo A."/>
            <person name="Salamov A."/>
            <person name="Ahrendt S.R."/>
            <person name="Lipzen A."/>
            <person name="Sullivan W."/>
            <person name="Andreopoulos W.B."/>
            <person name="Clum A."/>
            <person name="Lindquist E."/>
            <person name="Daum C."/>
            <person name="Ramamoorthy G.K."/>
            <person name="Gryganskyi A."/>
            <person name="Culley D."/>
            <person name="Magnuson J.K."/>
            <person name="James T.Y."/>
            <person name="O'Malley M.A."/>
            <person name="Stajich J.E."/>
            <person name="Spatafora J.W."/>
            <person name="Visel A."/>
            <person name="Grigoriev I.V."/>
        </authorList>
    </citation>
    <scope>NUCLEOTIDE SEQUENCE [LARGE SCALE GENOMIC DNA]</scope>
    <source>
        <strain evidence="1 2">CBS 129021</strain>
    </source>
</reference>
<dbReference type="AlphaFoldDB" id="A0A1Y2EFA5"/>
<comment type="caution">
    <text evidence="1">The sequence shown here is derived from an EMBL/GenBank/DDBJ whole genome shotgun (WGS) entry which is preliminary data.</text>
</comment>
<protein>
    <submittedName>
        <fullName evidence="1">Uncharacterized protein</fullName>
    </submittedName>
</protein>